<evidence type="ECO:0000313" key="3">
    <source>
        <dbReference type="Proteomes" id="UP000018958"/>
    </source>
</evidence>
<reference evidence="1 3" key="1">
    <citation type="submission" date="2013-11" db="EMBL/GenBank/DDBJ databases">
        <title>The Genome Sequence of Phytophthora parasitica CJ01A1.</title>
        <authorList>
            <consortium name="The Broad Institute Genomics Platform"/>
            <person name="Russ C."/>
            <person name="Tyler B."/>
            <person name="Panabieres F."/>
            <person name="Shan W."/>
            <person name="Tripathy S."/>
            <person name="Grunwald N."/>
            <person name="Machado M."/>
            <person name="Johnson C.S."/>
            <person name="Walker B."/>
            <person name="Young S.K."/>
            <person name="Zeng Q."/>
            <person name="Gargeya S."/>
            <person name="Fitzgerald M."/>
            <person name="Haas B."/>
            <person name="Abouelleil A."/>
            <person name="Allen A.W."/>
            <person name="Alvarado L."/>
            <person name="Arachchi H.M."/>
            <person name="Berlin A.M."/>
            <person name="Chapman S.B."/>
            <person name="Gainer-Dewar J."/>
            <person name="Goldberg J."/>
            <person name="Griggs A."/>
            <person name="Gujja S."/>
            <person name="Hansen M."/>
            <person name="Howarth C."/>
            <person name="Imamovic A."/>
            <person name="Ireland A."/>
            <person name="Larimer J."/>
            <person name="McCowan C."/>
            <person name="Murphy C."/>
            <person name="Pearson M."/>
            <person name="Poon T.W."/>
            <person name="Priest M."/>
            <person name="Roberts A."/>
            <person name="Saif S."/>
            <person name="Shea T."/>
            <person name="Sisk P."/>
            <person name="Sykes S."/>
            <person name="Wortman J."/>
            <person name="Nusbaum C."/>
            <person name="Birren B."/>
        </authorList>
    </citation>
    <scope>NUCLEOTIDE SEQUENCE [LARGE SCALE GENOMIC DNA]</scope>
    <source>
        <strain evidence="1 3">CJ01A1</strain>
    </source>
</reference>
<dbReference type="EMBL" id="ANIX01001150">
    <property type="protein sequence ID" value="ETP20900.1"/>
    <property type="molecule type" value="Genomic_DNA"/>
</dbReference>
<organism evidence="1 3">
    <name type="scientific">Phytophthora nicotianae CJ01A1</name>
    <dbReference type="NCBI Taxonomy" id="1317063"/>
    <lineage>
        <taxon>Eukaryota</taxon>
        <taxon>Sar</taxon>
        <taxon>Stramenopiles</taxon>
        <taxon>Oomycota</taxon>
        <taxon>Peronosporomycetes</taxon>
        <taxon>Peronosporales</taxon>
        <taxon>Peronosporaceae</taxon>
        <taxon>Phytophthora</taxon>
    </lineage>
</organism>
<gene>
    <name evidence="2" type="ORF">F441_05476</name>
    <name evidence="1" type="ORF">F441_22620</name>
</gene>
<evidence type="ECO:0000313" key="1">
    <source>
        <dbReference type="EMBL" id="ETO99955.1"/>
    </source>
</evidence>
<protein>
    <submittedName>
        <fullName evidence="1">Uncharacterized protein</fullName>
    </submittedName>
</protein>
<proteinExistence type="predicted"/>
<dbReference type="Proteomes" id="UP000018958">
    <property type="component" value="Unassembled WGS sequence"/>
</dbReference>
<dbReference type="AlphaFoldDB" id="W2VP46"/>
<accession>W2VP46</accession>
<name>W2VP46_PHYNI</name>
<comment type="caution">
    <text evidence="1">The sequence shown here is derived from an EMBL/GenBank/DDBJ whole genome shotgun (WGS) entry which is preliminary data.</text>
</comment>
<evidence type="ECO:0000313" key="2">
    <source>
        <dbReference type="EMBL" id="ETP20900.1"/>
    </source>
</evidence>
<dbReference type="EMBL" id="ANIX01004869">
    <property type="protein sequence ID" value="ETO99955.1"/>
    <property type="molecule type" value="Genomic_DNA"/>
</dbReference>
<sequence length="35" mass="4326">MLRRKERPRYFVQQGAKLRAKRRAHLWSNMAHYVA</sequence>